<dbReference type="EMBL" id="WNTK01000167">
    <property type="protein sequence ID" value="KAG9471222.1"/>
    <property type="molecule type" value="Genomic_DNA"/>
</dbReference>
<sequence>MLNPEYMSICMASCTDQCHRDVHTLKPCAEGITLLYQVICGRFLFCAALCMKGLLQKYLNLALLFNISSELCNFLLTCYKLQLCRM</sequence>
<proteinExistence type="predicted"/>
<name>A0A8J6EKZ4_ELECQ</name>
<dbReference type="AlphaFoldDB" id="A0A8J6EKZ4"/>
<protein>
    <submittedName>
        <fullName evidence="1">Uncharacterized protein</fullName>
    </submittedName>
</protein>
<reference evidence="1" key="1">
    <citation type="thesis" date="2020" institute="ProQuest LLC" country="789 East Eisenhower Parkway, Ann Arbor, MI, USA">
        <title>Comparative Genomics and Chromosome Evolution.</title>
        <authorList>
            <person name="Mudd A.B."/>
        </authorList>
    </citation>
    <scope>NUCLEOTIDE SEQUENCE</scope>
    <source>
        <strain evidence="1">HN-11 Male</strain>
        <tissue evidence="1">Kidney and liver</tissue>
    </source>
</reference>
<comment type="caution">
    <text evidence="1">The sequence shown here is derived from an EMBL/GenBank/DDBJ whole genome shotgun (WGS) entry which is preliminary data.</text>
</comment>
<accession>A0A8J6EKZ4</accession>
<gene>
    <name evidence="1" type="ORF">GDO78_015429</name>
</gene>
<keyword evidence="2" id="KW-1185">Reference proteome</keyword>
<evidence type="ECO:0000313" key="1">
    <source>
        <dbReference type="EMBL" id="KAG9471222.1"/>
    </source>
</evidence>
<organism evidence="1 2">
    <name type="scientific">Eleutherodactylus coqui</name>
    <name type="common">Puerto Rican coqui</name>
    <dbReference type="NCBI Taxonomy" id="57060"/>
    <lineage>
        <taxon>Eukaryota</taxon>
        <taxon>Metazoa</taxon>
        <taxon>Chordata</taxon>
        <taxon>Craniata</taxon>
        <taxon>Vertebrata</taxon>
        <taxon>Euteleostomi</taxon>
        <taxon>Amphibia</taxon>
        <taxon>Batrachia</taxon>
        <taxon>Anura</taxon>
        <taxon>Neobatrachia</taxon>
        <taxon>Hyloidea</taxon>
        <taxon>Eleutherodactylidae</taxon>
        <taxon>Eleutherodactylinae</taxon>
        <taxon>Eleutherodactylus</taxon>
        <taxon>Eleutherodactylus</taxon>
    </lineage>
</organism>
<dbReference type="Proteomes" id="UP000770717">
    <property type="component" value="Unassembled WGS sequence"/>
</dbReference>
<evidence type="ECO:0000313" key="2">
    <source>
        <dbReference type="Proteomes" id="UP000770717"/>
    </source>
</evidence>